<dbReference type="SUPFAM" id="SSF103473">
    <property type="entry name" value="MFS general substrate transporter"/>
    <property type="match status" value="1"/>
</dbReference>
<evidence type="ECO:0000256" key="6">
    <source>
        <dbReference type="ARBA" id="ARBA00037968"/>
    </source>
</evidence>
<gene>
    <name evidence="9" type="ORF">g588</name>
</gene>
<reference evidence="9" key="1">
    <citation type="journal article" date="2019" name="Front. Microbiol.">
        <title>An Overview of Genes From Cyberlindnera americana, a Symbiont Yeast Isolated From the Gut of the Bark Beetle Dendroctonus rhizophagus (Curculionidae: Scolytinae), Involved in the Detoxification Process Using Genome and Transcriptome Data.</title>
        <authorList>
            <person name="Soto-Robles L.V."/>
            <person name="Torres-Banda V."/>
            <person name="Rivera-Orduna F.N."/>
            <person name="Curiel-Quesada E."/>
            <person name="Hidalgo-Lara M.E."/>
            <person name="Zuniga G."/>
        </authorList>
    </citation>
    <scope>NUCLEOTIDE SEQUENCE</scope>
    <source>
        <strain evidence="9">ChDrAdgY46</strain>
    </source>
</reference>
<evidence type="ECO:0000256" key="7">
    <source>
        <dbReference type="SAM" id="Phobius"/>
    </source>
</evidence>
<name>A0A5P8N8B4_9ASCO</name>
<dbReference type="AlphaFoldDB" id="A0A5P8N8B4"/>
<feature type="transmembrane region" description="Helical" evidence="7">
    <location>
        <begin position="231"/>
        <end position="251"/>
    </location>
</feature>
<feature type="transmembrane region" description="Helical" evidence="7">
    <location>
        <begin position="422"/>
        <end position="443"/>
    </location>
</feature>
<keyword evidence="2" id="KW-0813">Transport</keyword>
<proteinExistence type="inferred from homology"/>
<feature type="transmembrane region" description="Helical" evidence="7">
    <location>
        <begin position="68"/>
        <end position="85"/>
    </location>
</feature>
<evidence type="ECO:0000256" key="2">
    <source>
        <dbReference type="ARBA" id="ARBA00022448"/>
    </source>
</evidence>
<feature type="transmembrane region" description="Helical" evidence="7">
    <location>
        <begin position="138"/>
        <end position="157"/>
    </location>
</feature>
<evidence type="ECO:0000256" key="3">
    <source>
        <dbReference type="ARBA" id="ARBA00022692"/>
    </source>
</evidence>
<protein>
    <submittedName>
        <fullName evidence="9">MFS transporter</fullName>
    </submittedName>
</protein>
<dbReference type="InterPro" id="IPR020846">
    <property type="entry name" value="MFS_dom"/>
</dbReference>
<feature type="transmembrane region" description="Helical" evidence="7">
    <location>
        <begin position="200"/>
        <end position="219"/>
    </location>
</feature>
<dbReference type="InterPro" id="IPR011701">
    <property type="entry name" value="MFS"/>
</dbReference>
<feature type="transmembrane region" description="Helical" evidence="7">
    <location>
        <begin position="455"/>
        <end position="475"/>
    </location>
</feature>
<sequence>MVQFDPTTKEESDEKILYEDEGLRSEETTLAEKDRDEAFEFLHKTDLVLHEVSKDGSHKYPPGLMRKIDLRIMTIMCGAYFLQFIDKNSLNLASVLGIKKHLTNHPNGFANIGTMFYGSYIFAEPIASYLLQILPTSKFLSCCIILWGIVVALHCVCKSYASLMIIRTLLGIFEASLSPGLIIISSMYYNKKENMQRTGIWVSFAGLSTIVGGLLSFAFQHVHSSFESWQIFFLVLGIITIFFGIGMYFILPNNPTSASFLTEEEKLIVLEHIRSNQTGTENKTLKWEHIKELLFHDKHTWPLFILTIISMISTGALGTWSVTIISSFGFSSEIAALVQMPVGAFMIMFILCGTYVSSWTNQRTIVYMVMCLPSIAGYIILLKSPGKVANLMAIYMNMGATGVIALLYSWNSANTAGHTKKLGRNAMTMIAFSVGSLIGPQLFRADEAPEYRSAKITLICTSVIQIPIAGLVGLISKWENNRKDNQDPITLPPNYEFRDMTDMENPNFRYSY</sequence>
<accession>A0A5P8N8B4</accession>
<dbReference type="InterPro" id="IPR036259">
    <property type="entry name" value="MFS_trans_sf"/>
</dbReference>
<comment type="similarity">
    <text evidence="6">Belongs to the major facilitator superfamily. Allantoate permease family.</text>
</comment>
<evidence type="ECO:0000256" key="5">
    <source>
        <dbReference type="ARBA" id="ARBA00023136"/>
    </source>
</evidence>
<dbReference type="GO" id="GO:0022857">
    <property type="term" value="F:transmembrane transporter activity"/>
    <property type="evidence" value="ECO:0007669"/>
    <property type="project" value="InterPro"/>
</dbReference>
<dbReference type="GO" id="GO:0016020">
    <property type="term" value="C:membrane"/>
    <property type="evidence" value="ECO:0007669"/>
    <property type="project" value="UniProtKB-SubCell"/>
</dbReference>
<evidence type="ECO:0000256" key="4">
    <source>
        <dbReference type="ARBA" id="ARBA00022989"/>
    </source>
</evidence>
<dbReference type="PANTHER" id="PTHR43791">
    <property type="entry name" value="PERMEASE-RELATED"/>
    <property type="match status" value="1"/>
</dbReference>
<dbReference type="EMBL" id="MK890550">
    <property type="protein sequence ID" value="QFR37055.1"/>
    <property type="molecule type" value="Genomic_DNA"/>
</dbReference>
<dbReference type="Gene3D" id="1.20.1250.20">
    <property type="entry name" value="MFS general substrate transporter like domains"/>
    <property type="match status" value="2"/>
</dbReference>
<evidence type="ECO:0000259" key="8">
    <source>
        <dbReference type="PROSITE" id="PS50850"/>
    </source>
</evidence>
<dbReference type="Pfam" id="PF07690">
    <property type="entry name" value="MFS_1"/>
    <property type="match status" value="1"/>
</dbReference>
<dbReference type="PROSITE" id="PS50850">
    <property type="entry name" value="MFS"/>
    <property type="match status" value="1"/>
</dbReference>
<dbReference type="PANTHER" id="PTHR43791:SF40">
    <property type="entry name" value="THIAMINE PATHWAY TRANSPORTER THI73"/>
    <property type="match status" value="1"/>
</dbReference>
<feature type="transmembrane region" description="Helical" evidence="7">
    <location>
        <begin position="388"/>
        <end position="410"/>
    </location>
</feature>
<organism evidence="9">
    <name type="scientific">Cyberlindnera americana</name>
    <dbReference type="NCBI Taxonomy" id="36016"/>
    <lineage>
        <taxon>Eukaryota</taxon>
        <taxon>Fungi</taxon>
        <taxon>Dikarya</taxon>
        <taxon>Ascomycota</taxon>
        <taxon>Saccharomycotina</taxon>
        <taxon>Saccharomycetes</taxon>
        <taxon>Phaffomycetales</taxon>
        <taxon>Phaffomycetaceae</taxon>
        <taxon>Cyberlindnera</taxon>
    </lineage>
</organism>
<dbReference type="FunFam" id="1.20.1250.20:FF:000064">
    <property type="entry name" value="MFS allantoate transporter"/>
    <property type="match status" value="1"/>
</dbReference>
<feature type="transmembrane region" description="Helical" evidence="7">
    <location>
        <begin position="169"/>
        <end position="188"/>
    </location>
</feature>
<evidence type="ECO:0000256" key="1">
    <source>
        <dbReference type="ARBA" id="ARBA00004141"/>
    </source>
</evidence>
<keyword evidence="5 7" id="KW-0472">Membrane</keyword>
<feature type="transmembrane region" description="Helical" evidence="7">
    <location>
        <begin position="301"/>
        <end position="322"/>
    </location>
</feature>
<feature type="transmembrane region" description="Helical" evidence="7">
    <location>
        <begin position="364"/>
        <end position="381"/>
    </location>
</feature>
<keyword evidence="3 7" id="KW-0812">Transmembrane</keyword>
<feature type="transmembrane region" description="Helical" evidence="7">
    <location>
        <begin position="334"/>
        <end position="358"/>
    </location>
</feature>
<feature type="domain" description="Major facilitator superfamily (MFS) profile" evidence="8">
    <location>
        <begin position="72"/>
        <end position="479"/>
    </location>
</feature>
<comment type="subcellular location">
    <subcellularLocation>
        <location evidence="1">Membrane</location>
        <topology evidence="1">Multi-pass membrane protein</topology>
    </subcellularLocation>
</comment>
<keyword evidence="4 7" id="KW-1133">Transmembrane helix</keyword>
<evidence type="ECO:0000313" key="9">
    <source>
        <dbReference type="EMBL" id="QFR37055.1"/>
    </source>
</evidence>